<dbReference type="AlphaFoldDB" id="A0A6H0WHK1"/>
<reference evidence="2 3" key="1">
    <citation type="submission" date="2020-02" db="EMBL/GenBank/DDBJ databases">
        <title>Genome sequencing, annotation and comparative genomic analysis of Bacillus tequilensis EA-CB0015, an effective biological control agent against Pseudocercospora fijiensis in banana plants.</title>
        <authorList>
            <person name="Cuellar-Gaviria T.Z."/>
            <person name="Ju K.-S."/>
            <person name="Villegas-Escobar V."/>
        </authorList>
    </citation>
    <scope>NUCLEOTIDE SEQUENCE [LARGE SCALE GENOMIC DNA]</scope>
    <source>
        <strain evidence="2 3">EA-CB0015</strain>
    </source>
</reference>
<proteinExistence type="predicted"/>
<dbReference type="RefSeq" id="WP_009967508.1">
    <property type="nucleotide sequence ID" value="NZ_CP048852.1"/>
</dbReference>
<keyword evidence="3" id="KW-1185">Reference proteome</keyword>
<protein>
    <submittedName>
        <fullName evidence="2">Lysogeny pheromone AimP family peptide</fullName>
    </submittedName>
</protein>
<gene>
    <name evidence="2" type="ORF">G4P54_09475</name>
</gene>
<dbReference type="EMBL" id="CP048852">
    <property type="protein sequence ID" value="QIW80020.1"/>
    <property type="molecule type" value="Genomic_DNA"/>
</dbReference>
<evidence type="ECO:0000313" key="3">
    <source>
        <dbReference type="Proteomes" id="UP000501914"/>
    </source>
</evidence>
<feature type="chain" id="PRO_5026233697" evidence="1">
    <location>
        <begin position="22"/>
        <end position="41"/>
    </location>
</feature>
<name>A0A6H0WHK1_9BACI</name>
<evidence type="ECO:0000313" key="2">
    <source>
        <dbReference type="EMBL" id="QIW80020.1"/>
    </source>
</evidence>
<organism evidence="2 3">
    <name type="scientific">Bacillus tequilensis</name>
    <dbReference type="NCBI Taxonomy" id="227866"/>
    <lineage>
        <taxon>Bacteria</taxon>
        <taxon>Bacillati</taxon>
        <taxon>Bacillota</taxon>
        <taxon>Bacilli</taxon>
        <taxon>Bacillales</taxon>
        <taxon>Bacillaceae</taxon>
        <taxon>Bacillus</taxon>
    </lineage>
</organism>
<dbReference type="KEGG" id="bteq:G4P54_09475"/>
<dbReference type="Proteomes" id="UP000501914">
    <property type="component" value="Chromosome"/>
</dbReference>
<evidence type="ECO:0000256" key="1">
    <source>
        <dbReference type="SAM" id="SignalP"/>
    </source>
</evidence>
<accession>A0A6H0WHK1</accession>
<sequence>MKKLIMALVILGALGTSYISADSSIQQASGDYEVAGMPRGA</sequence>
<dbReference type="NCBIfam" id="NF033802">
    <property type="entry name" value="AimP_fam"/>
    <property type="match status" value="1"/>
</dbReference>
<keyword evidence="1" id="KW-0732">Signal</keyword>
<feature type="signal peptide" evidence="1">
    <location>
        <begin position="1"/>
        <end position="21"/>
    </location>
</feature>